<dbReference type="Gene3D" id="3.30.565.10">
    <property type="entry name" value="Histidine kinase-like ATPase, C-terminal domain"/>
    <property type="match status" value="1"/>
</dbReference>
<dbReference type="Pfam" id="PF08447">
    <property type="entry name" value="PAS_3"/>
    <property type="match status" value="1"/>
</dbReference>
<dbReference type="InterPro" id="IPR000700">
    <property type="entry name" value="PAS-assoc_C"/>
</dbReference>
<dbReference type="InterPro" id="IPR050482">
    <property type="entry name" value="Sensor_HK_TwoCompSys"/>
</dbReference>
<proteinExistence type="predicted"/>
<keyword evidence="2" id="KW-0418">Kinase</keyword>
<dbReference type="InterPro" id="IPR011712">
    <property type="entry name" value="Sig_transdc_His_kin_sub3_dim/P"/>
</dbReference>
<dbReference type="NCBIfam" id="TIGR00229">
    <property type="entry name" value="sensory_box"/>
    <property type="match status" value="2"/>
</dbReference>
<feature type="domain" description="PAC" evidence="6">
    <location>
        <begin position="404"/>
        <end position="457"/>
    </location>
</feature>
<dbReference type="PANTHER" id="PTHR24421:SF59">
    <property type="entry name" value="OXYGEN SENSOR HISTIDINE KINASE NREB"/>
    <property type="match status" value="1"/>
</dbReference>
<dbReference type="PROSITE" id="PS50113">
    <property type="entry name" value="PAC"/>
    <property type="match status" value="1"/>
</dbReference>
<evidence type="ECO:0000256" key="1">
    <source>
        <dbReference type="ARBA" id="ARBA00022679"/>
    </source>
</evidence>
<dbReference type="InterPro" id="IPR001610">
    <property type="entry name" value="PAC"/>
</dbReference>
<dbReference type="CDD" id="cd00130">
    <property type="entry name" value="PAS"/>
    <property type="match status" value="2"/>
</dbReference>
<dbReference type="SUPFAM" id="SSF55874">
    <property type="entry name" value="ATPase domain of HSP90 chaperone/DNA topoisomerase II/histidine kinase"/>
    <property type="match status" value="1"/>
</dbReference>
<sequence length="701" mass="77573">MKLSDLPDHYYFGEPGATLFHAPCCSDDKDADDPLLILLRCHDTMEPCEYVLAAALVAEASVDKMLALLLPTYDIGPEPAGRKIALLKAFRLIPEHLPEAARLLDQVREQFVRQRTVTGFAQLARACAPTVQELNRFGARRGLSHAQDGDLAGLFHQVAVLAIGGLHRYVENVRRYAARARAPEVAPTEDPDPQQTRRRLEAMRALYRALYQGAPVGYCSIGPDGVVLQTNPGATDLLDVPHEHLLGSMLTQHIAPADQDAVRLLKEKALAGEQAQRCDVRLARAGEAQAWARLSASVGVDEAGAPVILMALEDISALKHTQYQLKESEYRWKFAIDGAGDGLWDWNIQDHTLFLSARWKRMLGYDADEIGEGVDAFWALVHPEDRAHTADALQAHLAGATPVFNVEHRLRHKDGRWIWMQDRGAVVARNDDGATARMIGIHTDISERRKAAQLLRQLHAQLGELNQHQDMVKEDERKRIAREIHDDLGQNLLALRLDVAMLHNRTAGGHPRLHDRTTAVLDCIDRTVRSVRNIINNLRPAVLDLGLEAAFDWQVRQFERSSGIRCRLTIDGAGVGRDERRDTALFRVLQESLTNVSRHAQATRVTVRLRIGEAAIRLDVEDNGRGMQALPRNDATRSYGLMGVKERVESFGGDFQIHSRPGRGVRLSVTIPGPGAPGAAASGAPGVWGNFFKLFGLGPDD</sequence>
<keyword evidence="8" id="KW-1185">Reference proteome</keyword>
<dbReference type="Pfam" id="PF02518">
    <property type="entry name" value="HATPase_c"/>
    <property type="match status" value="1"/>
</dbReference>
<evidence type="ECO:0000259" key="4">
    <source>
        <dbReference type="PROSITE" id="PS50109"/>
    </source>
</evidence>
<accession>A0ABX0FJQ1</accession>
<dbReference type="PANTHER" id="PTHR24421">
    <property type="entry name" value="NITRATE/NITRITE SENSOR PROTEIN NARX-RELATED"/>
    <property type="match status" value="1"/>
</dbReference>
<reference evidence="8" key="1">
    <citation type="submission" date="2023-07" db="EMBL/GenBank/DDBJ databases">
        <title>Duganella aceri sp. nov., isolated from tree sap.</title>
        <authorList>
            <person name="Kim I.S."/>
        </authorList>
    </citation>
    <scope>NUCLEOTIDE SEQUENCE [LARGE SCALE GENOMIC DNA]</scope>
    <source>
        <strain evidence="8">SAP-35</strain>
    </source>
</reference>
<evidence type="ECO:0000313" key="8">
    <source>
        <dbReference type="Proteomes" id="UP000666369"/>
    </source>
</evidence>
<dbReference type="InterPro" id="IPR003594">
    <property type="entry name" value="HATPase_dom"/>
</dbReference>
<dbReference type="PROSITE" id="PS50112">
    <property type="entry name" value="PAS"/>
    <property type="match status" value="2"/>
</dbReference>
<gene>
    <name evidence="7" type="ORF">GW587_10835</name>
</gene>
<name>A0ABX0FJQ1_9BURK</name>
<protein>
    <submittedName>
        <fullName evidence="7">PAS domain-containing protein</fullName>
    </submittedName>
</protein>
<keyword evidence="3" id="KW-0902">Two-component regulatory system</keyword>
<dbReference type="SMART" id="SM00091">
    <property type="entry name" value="PAS"/>
    <property type="match status" value="2"/>
</dbReference>
<feature type="domain" description="PAS" evidence="5">
    <location>
        <begin position="203"/>
        <end position="273"/>
    </location>
</feature>
<comment type="caution">
    <text evidence="7">The sequence shown here is derived from an EMBL/GenBank/DDBJ whole genome shotgun (WGS) entry which is preliminary data.</text>
</comment>
<evidence type="ECO:0000256" key="3">
    <source>
        <dbReference type="ARBA" id="ARBA00023012"/>
    </source>
</evidence>
<dbReference type="Pfam" id="PF00989">
    <property type="entry name" value="PAS"/>
    <property type="match status" value="1"/>
</dbReference>
<dbReference type="PROSITE" id="PS50109">
    <property type="entry name" value="HIS_KIN"/>
    <property type="match status" value="1"/>
</dbReference>
<evidence type="ECO:0000259" key="5">
    <source>
        <dbReference type="PROSITE" id="PS50112"/>
    </source>
</evidence>
<evidence type="ECO:0000259" key="6">
    <source>
        <dbReference type="PROSITE" id="PS50113"/>
    </source>
</evidence>
<dbReference type="RefSeq" id="WP_166102256.1">
    <property type="nucleotide sequence ID" value="NZ_JAADJT010000004.1"/>
</dbReference>
<dbReference type="Pfam" id="PF07730">
    <property type="entry name" value="HisKA_3"/>
    <property type="match status" value="1"/>
</dbReference>
<dbReference type="Gene3D" id="1.20.5.1930">
    <property type="match status" value="1"/>
</dbReference>
<dbReference type="InterPro" id="IPR005467">
    <property type="entry name" value="His_kinase_dom"/>
</dbReference>
<keyword evidence="1" id="KW-0808">Transferase</keyword>
<organism evidence="7 8">
    <name type="scientific">Duganella aceris</name>
    <dbReference type="NCBI Taxonomy" id="2703883"/>
    <lineage>
        <taxon>Bacteria</taxon>
        <taxon>Pseudomonadati</taxon>
        <taxon>Pseudomonadota</taxon>
        <taxon>Betaproteobacteria</taxon>
        <taxon>Burkholderiales</taxon>
        <taxon>Oxalobacteraceae</taxon>
        <taxon>Telluria group</taxon>
        <taxon>Duganella</taxon>
    </lineage>
</organism>
<feature type="domain" description="Histidine kinase" evidence="4">
    <location>
        <begin position="483"/>
        <end position="675"/>
    </location>
</feature>
<dbReference type="SMART" id="SM00387">
    <property type="entry name" value="HATPase_c"/>
    <property type="match status" value="1"/>
</dbReference>
<dbReference type="InterPro" id="IPR035965">
    <property type="entry name" value="PAS-like_dom_sf"/>
</dbReference>
<dbReference type="SMART" id="SM00086">
    <property type="entry name" value="PAC"/>
    <property type="match status" value="2"/>
</dbReference>
<dbReference type="SUPFAM" id="SSF55785">
    <property type="entry name" value="PYP-like sensor domain (PAS domain)"/>
    <property type="match status" value="2"/>
</dbReference>
<dbReference type="CDD" id="cd16917">
    <property type="entry name" value="HATPase_UhpB-NarQ-NarX-like"/>
    <property type="match status" value="1"/>
</dbReference>
<dbReference type="InterPro" id="IPR013767">
    <property type="entry name" value="PAS_fold"/>
</dbReference>
<evidence type="ECO:0000256" key="2">
    <source>
        <dbReference type="ARBA" id="ARBA00022777"/>
    </source>
</evidence>
<dbReference type="Gene3D" id="3.30.450.20">
    <property type="entry name" value="PAS domain"/>
    <property type="match status" value="2"/>
</dbReference>
<feature type="domain" description="PAS" evidence="5">
    <location>
        <begin position="328"/>
        <end position="400"/>
    </location>
</feature>
<dbReference type="EMBL" id="JAADJT010000004">
    <property type="protein sequence ID" value="NGZ84752.1"/>
    <property type="molecule type" value="Genomic_DNA"/>
</dbReference>
<dbReference type="InterPro" id="IPR036890">
    <property type="entry name" value="HATPase_C_sf"/>
</dbReference>
<dbReference type="Proteomes" id="UP000666369">
    <property type="component" value="Unassembled WGS sequence"/>
</dbReference>
<dbReference type="InterPro" id="IPR013655">
    <property type="entry name" value="PAS_fold_3"/>
</dbReference>
<evidence type="ECO:0000313" key="7">
    <source>
        <dbReference type="EMBL" id="NGZ84752.1"/>
    </source>
</evidence>
<dbReference type="InterPro" id="IPR000014">
    <property type="entry name" value="PAS"/>
</dbReference>